<dbReference type="Proteomes" id="UP001497457">
    <property type="component" value="Chromosome 33rd"/>
</dbReference>
<evidence type="ECO:0000256" key="6">
    <source>
        <dbReference type="ARBA" id="ARBA00023192"/>
    </source>
</evidence>
<comment type="similarity">
    <text evidence="2">Belongs to the cysteine synthase/cystathionine beta-synthase family.</text>
</comment>
<protein>
    <recommendedName>
        <fullName evidence="9">Tryptophan synthase beta chain-like PALP domain-containing protein</fullName>
    </recommendedName>
</protein>
<evidence type="ECO:0000256" key="5">
    <source>
        <dbReference type="ARBA" id="ARBA00022898"/>
    </source>
</evidence>
<evidence type="ECO:0000256" key="2">
    <source>
        <dbReference type="ARBA" id="ARBA00007103"/>
    </source>
</evidence>
<evidence type="ECO:0000256" key="4">
    <source>
        <dbReference type="ARBA" id="ARBA00022679"/>
    </source>
</evidence>
<evidence type="ECO:0000313" key="11">
    <source>
        <dbReference type="Proteomes" id="UP001497457"/>
    </source>
</evidence>
<comment type="cofactor">
    <cofactor evidence="1">
        <name>pyridoxal 5'-phosphate</name>
        <dbReference type="ChEBI" id="CHEBI:597326"/>
    </cofactor>
</comment>
<gene>
    <name evidence="10" type="ORF">URODEC1_LOCUS84123</name>
</gene>
<dbReference type="InterPro" id="IPR036052">
    <property type="entry name" value="TrpB-like_PALP_sf"/>
</dbReference>
<dbReference type="Gene3D" id="3.40.50.1100">
    <property type="match status" value="4"/>
</dbReference>
<feature type="domain" description="Tryptophan synthase beta chain-like PALP" evidence="9">
    <location>
        <begin position="204"/>
        <end position="307"/>
    </location>
</feature>
<dbReference type="SUPFAM" id="SSF53686">
    <property type="entry name" value="Tryptophan synthase beta subunit-like PLP-dependent enzymes"/>
    <property type="match status" value="1"/>
</dbReference>
<keyword evidence="5" id="KW-0663">Pyridoxal phosphate</keyword>
<keyword evidence="3" id="KW-0028">Amino-acid biosynthesis</keyword>
<dbReference type="InterPro" id="IPR050214">
    <property type="entry name" value="Cys_Synth/Cystath_Beta-Synth"/>
</dbReference>
<reference evidence="11" key="1">
    <citation type="submission" date="2024-06" db="EMBL/GenBank/DDBJ databases">
        <authorList>
            <person name="Ryan C."/>
        </authorList>
    </citation>
    <scope>NUCLEOTIDE SEQUENCE [LARGE SCALE GENOMIC DNA]</scope>
</reference>
<dbReference type="PANTHER" id="PTHR10314">
    <property type="entry name" value="CYSTATHIONINE BETA-SYNTHASE"/>
    <property type="match status" value="1"/>
</dbReference>
<evidence type="ECO:0000313" key="10">
    <source>
        <dbReference type="EMBL" id="CAL5036785.1"/>
    </source>
</evidence>
<dbReference type="InterPro" id="IPR001926">
    <property type="entry name" value="TrpB-like_PALP"/>
</dbReference>
<comment type="pathway">
    <text evidence="7">Amino-acid biosynthesis.</text>
</comment>
<feature type="region of interest" description="Disordered" evidence="8">
    <location>
        <begin position="1"/>
        <end position="22"/>
    </location>
</feature>
<feature type="domain" description="Tryptophan synthase beta chain-like PALP" evidence="9">
    <location>
        <begin position="36"/>
        <end position="178"/>
    </location>
</feature>
<evidence type="ECO:0000259" key="9">
    <source>
        <dbReference type="Pfam" id="PF00291"/>
    </source>
</evidence>
<dbReference type="Pfam" id="PF00291">
    <property type="entry name" value="PALP"/>
    <property type="match status" value="2"/>
</dbReference>
<dbReference type="GO" id="GO:0016740">
    <property type="term" value="F:transferase activity"/>
    <property type="evidence" value="ECO:0007669"/>
    <property type="project" value="UniProtKB-KW"/>
</dbReference>
<keyword evidence="6" id="KW-0198">Cysteine biosynthesis</keyword>
<dbReference type="GO" id="GO:0019344">
    <property type="term" value="P:cysteine biosynthetic process"/>
    <property type="evidence" value="ECO:0007669"/>
    <property type="project" value="UniProtKB-KW"/>
</dbReference>
<dbReference type="FunFam" id="3.40.50.1100:FF:000006">
    <property type="entry name" value="Cysteine synthase"/>
    <property type="match status" value="1"/>
</dbReference>
<dbReference type="AlphaFoldDB" id="A0ABC9DDL5"/>
<evidence type="ECO:0000256" key="7">
    <source>
        <dbReference type="ARBA" id="ARBA00029440"/>
    </source>
</evidence>
<accession>A0ABC9DDL5</accession>
<keyword evidence="11" id="KW-1185">Reference proteome</keyword>
<proteinExistence type="inferred from homology"/>
<sequence length="331" mass="36735">MEEEVGRRGIPSLLRLPSPPENETASLRQEHIASDITQLVGWTPLVELKRIAEKDGINARIVGKLEFYQPLCSIKDRGALRMIEDAEEKGLISPGSTTLVELQVRRGLAVMPAEDSLDKQILLRYLGADVVLTDPRLGFQGQLDKLEQLKKEIPNVHVLDQSANAANPEAHFTWTDLEGYSRQSRHLCFRFRLRRYCFWCRQILKMKNPAVKVICVEPAESPVISGGKPSRHKIQGLGPGFVPKNLDTSVTDEIITVTAEDAMANARRLAKEEGLLVGISSGANLAACLKVASREENKGKMIVTVFPSGGERYMNSDLFAAVREECIAMTF</sequence>
<evidence type="ECO:0000256" key="1">
    <source>
        <dbReference type="ARBA" id="ARBA00001933"/>
    </source>
</evidence>
<evidence type="ECO:0000256" key="3">
    <source>
        <dbReference type="ARBA" id="ARBA00022605"/>
    </source>
</evidence>
<name>A0ABC9DDL5_9POAL</name>
<organism evidence="10 11">
    <name type="scientific">Urochloa decumbens</name>
    <dbReference type="NCBI Taxonomy" id="240449"/>
    <lineage>
        <taxon>Eukaryota</taxon>
        <taxon>Viridiplantae</taxon>
        <taxon>Streptophyta</taxon>
        <taxon>Embryophyta</taxon>
        <taxon>Tracheophyta</taxon>
        <taxon>Spermatophyta</taxon>
        <taxon>Magnoliopsida</taxon>
        <taxon>Liliopsida</taxon>
        <taxon>Poales</taxon>
        <taxon>Poaceae</taxon>
        <taxon>PACMAD clade</taxon>
        <taxon>Panicoideae</taxon>
        <taxon>Panicodae</taxon>
        <taxon>Paniceae</taxon>
        <taxon>Melinidinae</taxon>
        <taxon>Urochloa</taxon>
    </lineage>
</organism>
<evidence type="ECO:0000256" key="8">
    <source>
        <dbReference type="SAM" id="MobiDB-lite"/>
    </source>
</evidence>
<dbReference type="EMBL" id="OZ075143">
    <property type="protein sequence ID" value="CAL5036785.1"/>
    <property type="molecule type" value="Genomic_DNA"/>
</dbReference>
<reference evidence="10 11" key="2">
    <citation type="submission" date="2024-10" db="EMBL/GenBank/DDBJ databases">
        <authorList>
            <person name="Ryan C."/>
        </authorList>
    </citation>
    <scope>NUCLEOTIDE SEQUENCE [LARGE SCALE GENOMIC DNA]</scope>
</reference>
<keyword evidence="4" id="KW-0808">Transferase</keyword>
<dbReference type="CDD" id="cd01561">
    <property type="entry name" value="CBS_like"/>
    <property type="match status" value="1"/>
</dbReference>